<gene>
    <name evidence="3" type="ORF">GJA_217</name>
</gene>
<keyword evidence="4" id="KW-1185">Reference proteome</keyword>
<organism evidence="3 4">
    <name type="scientific">Janthinobacterium agaricidamnosum NBRC 102515 = DSM 9628</name>
    <dbReference type="NCBI Taxonomy" id="1349767"/>
    <lineage>
        <taxon>Bacteria</taxon>
        <taxon>Pseudomonadati</taxon>
        <taxon>Pseudomonadota</taxon>
        <taxon>Betaproteobacteria</taxon>
        <taxon>Burkholderiales</taxon>
        <taxon>Oxalobacteraceae</taxon>
        <taxon>Janthinobacterium</taxon>
    </lineage>
</organism>
<protein>
    <submittedName>
        <fullName evidence="3">LysR substrate binding domain protein</fullName>
    </submittedName>
</protein>
<dbReference type="Proteomes" id="UP000027604">
    <property type="component" value="Chromosome I"/>
</dbReference>
<reference evidence="3 4" key="1">
    <citation type="journal article" date="2015" name="Genome Announc.">
        <title>Genome Sequence of Mushroom Soft-Rot Pathogen Janthinobacterium agaricidamnosum.</title>
        <authorList>
            <person name="Graupner K."/>
            <person name="Lackner G."/>
            <person name="Hertweck C."/>
        </authorList>
    </citation>
    <scope>NUCLEOTIDE SEQUENCE [LARGE SCALE GENOMIC DNA]</scope>
    <source>
        <strain evidence="4">NBRC 102515 / DSM 9628</strain>
    </source>
</reference>
<dbReference type="SUPFAM" id="SSF53850">
    <property type="entry name" value="Periplasmic binding protein-like II"/>
    <property type="match status" value="1"/>
</dbReference>
<comment type="similarity">
    <text evidence="1">Belongs to the LysR transcriptional regulatory family.</text>
</comment>
<name>W0UZS8_9BURK</name>
<evidence type="ECO:0000256" key="1">
    <source>
        <dbReference type="ARBA" id="ARBA00009437"/>
    </source>
</evidence>
<evidence type="ECO:0000313" key="4">
    <source>
        <dbReference type="Proteomes" id="UP000027604"/>
    </source>
</evidence>
<feature type="domain" description="LysR substrate-binding" evidence="2">
    <location>
        <begin position="2"/>
        <end position="168"/>
    </location>
</feature>
<dbReference type="PANTHER" id="PTHR30537">
    <property type="entry name" value="HTH-TYPE TRANSCRIPTIONAL REGULATOR"/>
    <property type="match status" value="1"/>
</dbReference>
<dbReference type="CDD" id="cd08422">
    <property type="entry name" value="PBP2_CrgA_like"/>
    <property type="match status" value="1"/>
</dbReference>
<dbReference type="Pfam" id="PF03466">
    <property type="entry name" value="LysR_substrate"/>
    <property type="match status" value="1"/>
</dbReference>
<dbReference type="EMBL" id="HG322949">
    <property type="protein sequence ID" value="CDG80880.1"/>
    <property type="molecule type" value="Genomic_DNA"/>
</dbReference>
<dbReference type="STRING" id="1349767.GJA_217"/>
<dbReference type="InterPro" id="IPR005119">
    <property type="entry name" value="LysR_subst-bd"/>
</dbReference>
<evidence type="ECO:0000259" key="2">
    <source>
        <dbReference type="Pfam" id="PF03466"/>
    </source>
</evidence>
<proteinExistence type="inferred from homology"/>
<evidence type="ECO:0000313" key="3">
    <source>
        <dbReference type="EMBL" id="CDG80880.1"/>
    </source>
</evidence>
<accession>W0UZS8</accession>
<dbReference type="AlphaFoldDB" id="W0UZS8"/>
<dbReference type="PANTHER" id="PTHR30537:SF80">
    <property type="entry name" value="TRANSCRIPTIONAL REGULATOR"/>
    <property type="match status" value="1"/>
</dbReference>
<sequence>MEVDVQISDRFIDMVEEGVDLAIRIGTLEDSTLRARRIGASERVCVASAGYLQKKPAPKAPADLANHNCIAYTLFFAGTSWLFSDGEAVIRGSMKSNTLDGVHQAVIDGLGIGYGPLWMFEDAVRSGDVKLLLTDFSPKPVPILIVYSASRLMPRRASAFMDFFSEAFKSQPSLNEGSLRKLLESQGASLKFTA</sequence>
<dbReference type="eggNOG" id="COG0583">
    <property type="taxonomic scope" value="Bacteria"/>
</dbReference>
<dbReference type="KEGG" id="jag:GJA_217"/>
<dbReference type="PATRIC" id="fig|1349767.4.peg.4852"/>
<dbReference type="Gene3D" id="3.40.190.10">
    <property type="entry name" value="Periplasmic binding protein-like II"/>
    <property type="match status" value="2"/>
</dbReference>
<dbReference type="HOGENOM" id="CLU_039613_16_4_4"/>
<dbReference type="InterPro" id="IPR058163">
    <property type="entry name" value="LysR-type_TF_proteobact-type"/>
</dbReference>
<dbReference type="RefSeq" id="WP_339325647.1">
    <property type="nucleotide sequence ID" value="NZ_BCTH01000094.1"/>
</dbReference>